<keyword evidence="2" id="KW-1185">Reference proteome</keyword>
<comment type="caution">
    <text evidence="1">The sequence shown here is derived from an EMBL/GenBank/DDBJ whole genome shotgun (WGS) entry which is preliminary data.</text>
</comment>
<dbReference type="AlphaFoldDB" id="A0A419V842"/>
<dbReference type="Gene3D" id="3.40.50.11440">
    <property type="match status" value="1"/>
</dbReference>
<accession>A0A419V842</accession>
<evidence type="ECO:0000313" key="1">
    <source>
        <dbReference type="EMBL" id="RKD76286.1"/>
    </source>
</evidence>
<evidence type="ECO:0000313" key="2">
    <source>
        <dbReference type="Proteomes" id="UP000285120"/>
    </source>
</evidence>
<reference evidence="1 2" key="1">
    <citation type="submission" date="2018-09" db="EMBL/GenBank/DDBJ databases">
        <title>Genomic Encyclopedia of Archaeal and Bacterial Type Strains, Phase II (KMG-II): from individual species to whole genera.</title>
        <authorList>
            <person name="Goeker M."/>
        </authorList>
    </citation>
    <scope>NUCLEOTIDE SEQUENCE [LARGE SCALE GENOMIC DNA]</scope>
    <source>
        <strain evidence="1 2">DSM 17008</strain>
    </source>
</reference>
<evidence type="ECO:0008006" key="3">
    <source>
        <dbReference type="Google" id="ProtNLM"/>
    </source>
</evidence>
<sequence length="417" mass="45901">MELIEVTQHFPEERLEDIEAAVAEEVSAHLRDQQFPEGSRIAITAGSRGIYRIDQMIASAVATVKQFGCVPFLVPAMGSHGGATAEGQRSVLEHLGITEATAGAEILSSMDVEQLSDTANGIPAYMDKHAFAADGIIVMNRIKAHTAFRGSVESGLSKMAAIGLGKIKGAAFIHSRGSLQMEKNIKDICRTCLEKGPSIMGIGIVENAFDQTAVVRAVRKENWFEAEAELLELSKQMMPSLPVQELDVLVVEEMGKNYSGTGMDPNIIGRWRIDGVPEPSSPVIRRIAALELSEESFGNAQGVGLADFITHSFFQKIDRHTTYTNALTSTFLRRAMIPFIYETEQLAVETALNSLSAEDTDMLTYIQIPNTLHLHRLYVSPAVLEEMEKQQISFDTGERFTLAFNKEGQLSRRLLRQ</sequence>
<dbReference type="OrthoDB" id="9788398at2"/>
<gene>
    <name evidence="1" type="ORF">ATL39_0501</name>
</gene>
<protein>
    <recommendedName>
        <fullName evidence="3">LarA-like N-terminal domain-containing protein</fullName>
    </recommendedName>
</protein>
<dbReference type="Proteomes" id="UP000285120">
    <property type="component" value="Unassembled WGS sequence"/>
</dbReference>
<dbReference type="EMBL" id="RAPK01000006">
    <property type="protein sequence ID" value="RKD76286.1"/>
    <property type="molecule type" value="Genomic_DNA"/>
</dbReference>
<organism evidence="1 2">
    <name type="scientific">Sinobaca qinghaiensis</name>
    <dbReference type="NCBI Taxonomy" id="342944"/>
    <lineage>
        <taxon>Bacteria</taxon>
        <taxon>Bacillati</taxon>
        <taxon>Bacillota</taxon>
        <taxon>Bacilli</taxon>
        <taxon>Bacillales</taxon>
        <taxon>Sporolactobacillaceae</taxon>
        <taxon>Sinobaca</taxon>
    </lineage>
</organism>
<name>A0A419V842_9BACL</name>
<proteinExistence type="predicted"/>
<dbReference type="RefSeq" id="WP_120191697.1">
    <property type="nucleotide sequence ID" value="NZ_RAPK01000006.1"/>
</dbReference>